<evidence type="ECO:0000313" key="4">
    <source>
        <dbReference type="Proteomes" id="UP000187283"/>
    </source>
</evidence>
<proteinExistence type="predicted"/>
<protein>
    <submittedName>
        <fullName evidence="3">Uncharacterized protein</fullName>
    </submittedName>
</protein>
<evidence type="ECO:0000313" key="3">
    <source>
        <dbReference type="EMBL" id="OMJ24115.1"/>
    </source>
</evidence>
<dbReference type="EMBL" id="LSSN01000407">
    <property type="protein sequence ID" value="OMJ24115.1"/>
    <property type="molecule type" value="Genomic_DNA"/>
</dbReference>
<dbReference type="AlphaFoldDB" id="A0A1R1YB89"/>
<feature type="region of interest" description="Disordered" evidence="1">
    <location>
        <begin position="179"/>
        <end position="353"/>
    </location>
</feature>
<organism evidence="3 4">
    <name type="scientific">Smittium culicis</name>
    <dbReference type="NCBI Taxonomy" id="133412"/>
    <lineage>
        <taxon>Eukaryota</taxon>
        <taxon>Fungi</taxon>
        <taxon>Fungi incertae sedis</taxon>
        <taxon>Zoopagomycota</taxon>
        <taxon>Kickxellomycotina</taxon>
        <taxon>Harpellomycetes</taxon>
        <taxon>Harpellales</taxon>
        <taxon>Legeriomycetaceae</taxon>
        <taxon>Smittium</taxon>
    </lineage>
</organism>
<evidence type="ECO:0000256" key="1">
    <source>
        <dbReference type="SAM" id="MobiDB-lite"/>
    </source>
</evidence>
<evidence type="ECO:0000256" key="2">
    <source>
        <dbReference type="SAM" id="SignalP"/>
    </source>
</evidence>
<feature type="compositionally biased region" description="Polar residues" evidence="1">
    <location>
        <begin position="245"/>
        <end position="258"/>
    </location>
</feature>
<feature type="compositionally biased region" description="Acidic residues" evidence="1">
    <location>
        <begin position="184"/>
        <end position="194"/>
    </location>
</feature>
<sequence>MKFNFVYLLSATLLSVALKNTSVLSQSQEDTDLILDIPEGDFNDTDIENGTAAEPDSIPSVDVAATAPGMDDTDLTGDVPDSSNAPPVVDSAPDMSDSETDDLPELTDSLTPDEDPQTITDNDFDFTDIFTRGTETDSEFTQTAQPVDDGTVTVTMYVTLPPVTGTVIVDQYGNPITTIIPGENGEDEIEDTEAPTETGPNPGAVSEVESEDTFTFDPSATFTDDFDDSDLSLDIPDDTDLESSPAPQTSVAPETTLVTSTMPASTATQSSQTSLPSNAASASQTTKSTGNTETLASSKIDDGDDLNEVPPEDEDLRAALSAPAINDADDLDVDDIKQKLDNNGDSTEPINLF</sequence>
<feature type="compositionally biased region" description="Acidic residues" evidence="1">
    <location>
        <begin position="224"/>
        <end position="241"/>
    </location>
</feature>
<dbReference type="OrthoDB" id="10493663at2759"/>
<feature type="compositionally biased region" description="Low complexity" evidence="1">
    <location>
        <begin position="259"/>
        <end position="277"/>
    </location>
</feature>
<feature type="signal peptide" evidence="2">
    <location>
        <begin position="1"/>
        <end position="17"/>
    </location>
</feature>
<feature type="region of interest" description="Disordered" evidence="1">
    <location>
        <begin position="36"/>
        <end position="124"/>
    </location>
</feature>
<name>A0A1R1YB89_9FUNG</name>
<dbReference type="Proteomes" id="UP000187283">
    <property type="component" value="Unassembled WGS sequence"/>
</dbReference>
<feature type="compositionally biased region" description="Polar residues" evidence="1">
    <location>
        <begin position="278"/>
        <end position="297"/>
    </location>
</feature>
<keyword evidence="4" id="KW-1185">Reference proteome</keyword>
<comment type="caution">
    <text evidence="3">The sequence shown here is derived from an EMBL/GenBank/DDBJ whole genome shotgun (WGS) entry which is preliminary data.</text>
</comment>
<feature type="chain" id="PRO_5012255313" evidence="2">
    <location>
        <begin position="18"/>
        <end position="353"/>
    </location>
</feature>
<accession>A0A1R1YB89</accession>
<reference evidence="3 4" key="1">
    <citation type="submission" date="2017-01" db="EMBL/GenBank/DDBJ databases">
        <authorList>
            <person name="Mah S.A."/>
            <person name="Swanson W.J."/>
            <person name="Moy G.W."/>
            <person name="Vacquier V.D."/>
        </authorList>
    </citation>
    <scope>NUCLEOTIDE SEQUENCE [LARGE SCALE GENOMIC DNA]</scope>
    <source>
        <strain evidence="3 4">GSMNP</strain>
    </source>
</reference>
<dbReference type="STRING" id="133412.A0A1R1YB89"/>
<gene>
    <name evidence="3" type="ORF">AYI70_g1801</name>
</gene>
<feature type="compositionally biased region" description="Polar residues" evidence="1">
    <location>
        <begin position="343"/>
        <end position="353"/>
    </location>
</feature>
<feature type="compositionally biased region" description="Acidic residues" evidence="1">
    <location>
        <begin position="96"/>
        <end position="124"/>
    </location>
</feature>
<keyword evidence="2" id="KW-0732">Signal</keyword>
<feature type="compositionally biased region" description="Acidic residues" evidence="1">
    <location>
        <begin position="36"/>
        <end position="47"/>
    </location>
</feature>
<feature type="compositionally biased region" description="Acidic residues" evidence="1">
    <location>
        <begin position="302"/>
        <end position="315"/>
    </location>
</feature>